<organism evidence="11 12">
    <name type="scientific">Pisum sativum</name>
    <name type="common">Garden pea</name>
    <name type="synonym">Lathyrus oleraceus</name>
    <dbReference type="NCBI Taxonomy" id="3888"/>
    <lineage>
        <taxon>Eukaryota</taxon>
        <taxon>Viridiplantae</taxon>
        <taxon>Streptophyta</taxon>
        <taxon>Embryophyta</taxon>
        <taxon>Tracheophyta</taxon>
        <taxon>Spermatophyta</taxon>
        <taxon>Magnoliopsida</taxon>
        <taxon>eudicotyledons</taxon>
        <taxon>Gunneridae</taxon>
        <taxon>Pentapetalae</taxon>
        <taxon>rosids</taxon>
        <taxon>fabids</taxon>
        <taxon>Fabales</taxon>
        <taxon>Fabaceae</taxon>
        <taxon>Papilionoideae</taxon>
        <taxon>50 kb inversion clade</taxon>
        <taxon>NPAAA clade</taxon>
        <taxon>Hologalegina</taxon>
        <taxon>IRL clade</taxon>
        <taxon>Fabeae</taxon>
        <taxon>Lathyrus</taxon>
    </lineage>
</organism>
<evidence type="ECO:0000313" key="12">
    <source>
        <dbReference type="Proteomes" id="UP001058974"/>
    </source>
</evidence>
<dbReference type="CDD" id="cd10017">
    <property type="entry name" value="B3_DNA"/>
    <property type="match status" value="1"/>
</dbReference>
<evidence type="ECO:0000313" key="11">
    <source>
        <dbReference type="EMBL" id="KAI5421015.1"/>
    </source>
</evidence>
<evidence type="ECO:0000256" key="9">
    <source>
        <dbReference type="SAM" id="Phobius"/>
    </source>
</evidence>
<sequence length="383" mass="44087">MENPNYHLSSKILCIVMAIELKAKVDTDEIFALVTLFPLPEQQEIILEDNHAIESPSELYSFSQILTSSEISTLDGLYIPKKHAERCFPPLDMTLEPPMHDLVAKDLHGNEWNFRHIYYGYEKEHMLTNGWSTFVNSKNLAPGDSCIFVSENGEFGIGIRRDMKQHINVCCTTSSQQSSQNMQLPPLVAAHHAVCIGTLFHVQYYPWITPFEFMIPLKTYVESIEKDYSIGTRVHMLSQVEGCAKRYGTIVGNEDTDPINWPASDWRSLKVQWDSIPNTFTHLERVCPWWIEPLKNSKFKGIHVLPLPKKIDEYDSLLHGLSGFGLKDTFGSSSKPEYHKVDMDLQGQDYNIRKPKKSKFLNFSFFIFLCFSIFVICFLRLLM</sequence>
<keyword evidence="4 8" id="KW-0238">DNA-binding</keyword>
<reference evidence="11 12" key="1">
    <citation type="journal article" date="2022" name="Nat. Genet.">
        <title>Improved pea reference genome and pan-genome highlight genomic features and evolutionary characteristics.</title>
        <authorList>
            <person name="Yang T."/>
            <person name="Liu R."/>
            <person name="Luo Y."/>
            <person name="Hu S."/>
            <person name="Wang D."/>
            <person name="Wang C."/>
            <person name="Pandey M.K."/>
            <person name="Ge S."/>
            <person name="Xu Q."/>
            <person name="Li N."/>
            <person name="Li G."/>
            <person name="Huang Y."/>
            <person name="Saxena R.K."/>
            <person name="Ji Y."/>
            <person name="Li M."/>
            <person name="Yan X."/>
            <person name="He Y."/>
            <person name="Liu Y."/>
            <person name="Wang X."/>
            <person name="Xiang C."/>
            <person name="Varshney R.K."/>
            <person name="Ding H."/>
            <person name="Gao S."/>
            <person name="Zong X."/>
        </authorList>
    </citation>
    <scope>NUCLEOTIDE SEQUENCE [LARGE SCALE GENOMIC DNA]</scope>
    <source>
        <strain evidence="11 12">cv. Zhongwan 6</strain>
    </source>
</reference>
<dbReference type="InterPro" id="IPR010525">
    <property type="entry name" value="ARF_dom"/>
</dbReference>
<evidence type="ECO:0000256" key="4">
    <source>
        <dbReference type="ARBA" id="ARBA00023125"/>
    </source>
</evidence>
<evidence type="ECO:0000256" key="3">
    <source>
        <dbReference type="ARBA" id="ARBA00023015"/>
    </source>
</evidence>
<keyword evidence="7 8" id="KW-0927">Auxin signaling pathway</keyword>
<evidence type="ECO:0000256" key="5">
    <source>
        <dbReference type="ARBA" id="ARBA00023163"/>
    </source>
</evidence>
<protein>
    <recommendedName>
        <fullName evidence="8">Auxin response factor</fullName>
    </recommendedName>
</protein>
<dbReference type="Pfam" id="PF02362">
    <property type="entry name" value="B3"/>
    <property type="match status" value="1"/>
</dbReference>
<evidence type="ECO:0000256" key="6">
    <source>
        <dbReference type="ARBA" id="ARBA00023242"/>
    </source>
</evidence>
<gene>
    <name evidence="11" type="ORF">KIW84_044741</name>
</gene>
<dbReference type="Gene3D" id="2.30.30.1040">
    <property type="match status" value="1"/>
</dbReference>
<comment type="similarity">
    <text evidence="2 8">Belongs to the ARF family.</text>
</comment>
<dbReference type="Gramene" id="Psat04G0474100-T2">
    <property type="protein sequence ID" value="KAI5421015.1"/>
    <property type="gene ID" value="KIW84_044741"/>
</dbReference>
<dbReference type="PANTHER" id="PTHR31384:SF25">
    <property type="entry name" value="AUXIN RESPONSE FACTOR"/>
    <property type="match status" value="1"/>
</dbReference>
<dbReference type="SMART" id="SM01019">
    <property type="entry name" value="B3"/>
    <property type="match status" value="1"/>
</dbReference>
<dbReference type="InterPro" id="IPR015300">
    <property type="entry name" value="DNA-bd_pseudobarrel_sf"/>
</dbReference>
<proteinExistence type="inferred from homology"/>
<keyword evidence="5 8" id="KW-0804">Transcription</keyword>
<evidence type="ECO:0000256" key="8">
    <source>
        <dbReference type="RuleBase" id="RU004561"/>
    </source>
</evidence>
<keyword evidence="12" id="KW-1185">Reference proteome</keyword>
<dbReference type="PANTHER" id="PTHR31384">
    <property type="entry name" value="AUXIN RESPONSE FACTOR 4-RELATED"/>
    <property type="match status" value="1"/>
</dbReference>
<dbReference type="GO" id="GO:0006355">
    <property type="term" value="P:regulation of DNA-templated transcription"/>
    <property type="evidence" value="ECO:0007669"/>
    <property type="project" value="InterPro"/>
</dbReference>
<accession>A0A9D4XLC0</accession>
<dbReference type="InterPro" id="IPR003340">
    <property type="entry name" value="B3_DNA-bd"/>
</dbReference>
<evidence type="ECO:0000256" key="1">
    <source>
        <dbReference type="ARBA" id="ARBA00004123"/>
    </source>
</evidence>
<keyword evidence="3 8" id="KW-0805">Transcription regulation</keyword>
<dbReference type="EMBL" id="JAMSHJ010000004">
    <property type="protein sequence ID" value="KAI5421015.1"/>
    <property type="molecule type" value="Genomic_DNA"/>
</dbReference>
<name>A0A9D4XLC0_PEA</name>
<comment type="caution">
    <text evidence="11">The sequence shown here is derived from an EMBL/GenBank/DDBJ whole genome shotgun (WGS) entry which is preliminary data.</text>
</comment>
<dbReference type="Gene3D" id="2.40.330.10">
    <property type="entry name" value="DNA-binding pseudobarrel domain"/>
    <property type="match status" value="1"/>
</dbReference>
<dbReference type="SUPFAM" id="SSF101936">
    <property type="entry name" value="DNA-binding pseudobarrel domain"/>
    <property type="match status" value="1"/>
</dbReference>
<keyword evidence="9" id="KW-1133">Transmembrane helix</keyword>
<dbReference type="Proteomes" id="UP001058974">
    <property type="component" value="Chromosome 4"/>
</dbReference>
<dbReference type="PROSITE" id="PS50863">
    <property type="entry name" value="B3"/>
    <property type="match status" value="1"/>
</dbReference>
<keyword evidence="6 8" id="KW-0539">Nucleus</keyword>
<dbReference type="GO" id="GO:0009734">
    <property type="term" value="P:auxin-activated signaling pathway"/>
    <property type="evidence" value="ECO:0007669"/>
    <property type="project" value="UniProtKB-KW"/>
</dbReference>
<dbReference type="InterPro" id="IPR044835">
    <property type="entry name" value="ARF_plant"/>
</dbReference>
<evidence type="ECO:0000256" key="2">
    <source>
        <dbReference type="ARBA" id="ARBA00007853"/>
    </source>
</evidence>
<feature type="domain" description="TF-B3" evidence="10">
    <location>
        <begin position="62"/>
        <end position="163"/>
    </location>
</feature>
<feature type="transmembrane region" description="Helical" evidence="9">
    <location>
        <begin position="360"/>
        <end position="382"/>
    </location>
</feature>
<evidence type="ECO:0000256" key="7">
    <source>
        <dbReference type="ARBA" id="ARBA00023294"/>
    </source>
</evidence>
<comment type="subcellular location">
    <subcellularLocation>
        <location evidence="1 8">Nucleus</location>
    </subcellularLocation>
</comment>
<evidence type="ECO:0000259" key="10">
    <source>
        <dbReference type="PROSITE" id="PS50863"/>
    </source>
</evidence>
<dbReference type="AlphaFoldDB" id="A0A9D4XLC0"/>
<comment type="subunit">
    <text evidence="8">Homodimers and heterodimers.</text>
</comment>
<comment type="function">
    <text evidence="8">Auxin response factors (ARFs) are transcriptional factors that bind specifically to the DNA sequence 5'-TGTCTC-3' found in the auxin-responsive promoter elements (AuxREs).</text>
</comment>
<dbReference type="GO" id="GO:0005634">
    <property type="term" value="C:nucleus"/>
    <property type="evidence" value="ECO:0007669"/>
    <property type="project" value="UniProtKB-SubCell"/>
</dbReference>
<keyword evidence="9" id="KW-0472">Membrane</keyword>
<dbReference type="Pfam" id="PF06507">
    <property type="entry name" value="ARF_AD"/>
    <property type="match status" value="1"/>
</dbReference>
<dbReference type="GO" id="GO:0003677">
    <property type="term" value="F:DNA binding"/>
    <property type="evidence" value="ECO:0007669"/>
    <property type="project" value="UniProtKB-KW"/>
</dbReference>
<keyword evidence="9" id="KW-0812">Transmembrane</keyword>